<evidence type="ECO:0000256" key="1">
    <source>
        <dbReference type="SAM" id="SignalP"/>
    </source>
</evidence>
<dbReference type="GO" id="GO:0000224">
    <property type="term" value="F:peptide-N4-(N-acetyl-beta-glucosaminyl)asparagine amidase activity"/>
    <property type="evidence" value="ECO:0007669"/>
    <property type="project" value="TreeGrafter"/>
</dbReference>
<feature type="domain" description="Glycosyl hydrolase family 92" evidence="2">
    <location>
        <begin position="275"/>
        <end position="762"/>
    </location>
</feature>
<evidence type="ECO:0000259" key="4">
    <source>
        <dbReference type="Pfam" id="PF17678"/>
    </source>
</evidence>
<dbReference type="Pfam" id="PF17678">
    <property type="entry name" value="Glyco_hydro_92N"/>
    <property type="match status" value="1"/>
</dbReference>
<keyword evidence="1" id="KW-0732">Signal</keyword>
<dbReference type="GO" id="GO:0006516">
    <property type="term" value="P:glycoprotein catabolic process"/>
    <property type="evidence" value="ECO:0007669"/>
    <property type="project" value="TreeGrafter"/>
</dbReference>
<dbReference type="SUPFAM" id="SSF48208">
    <property type="entry name" value="Six-hairpin glycosidases"/>
    <property type="match status" value="1"/>
</dbReference>
<dbReference type="InterPro" id="IPR008928">
    <property type="entry name" value="6-hairpin_glycosidase_sf"/>
</dbReference>
<dbReference type="GO" id="GO:0016788">
    <property type="term" value="F:hydrolase activity, acting on ester bonds"/>
    <property type="evidence" value="ECO:0007669"/>
    <property type="project" value="UniProtKB-ARBA"/>
</dbReference>
<dbReference type="PANTHER" id="PTHR12143">
    <property type="entry name" value="PEPTIDE N-GLYCANASE PNGASE -RELATED"/>
    <property type="match status" value="1"/>
</dbReference>
<dbReference type="InterPro" id="IPR013830">
    <property type="entry name" value="SGNH_hydro"/>
</dbReference>
<dbReference type="OrthoDB" id="9804511at2"/>
<feature type="signal peptide" evidence="1">
    <location>
        <begin position="1"/>
        <end position="23"/>
    </location>
</feature>
<accession>A0A521EYJ5</accession>
<dbReference type="InterPro" id="IPR014718">
    <property type="entry name" value="GH-type_carb-bd"/>
</dbReference>
<dbReference type="InterPro" id="IPR012939">
    <property type="entry name" value="Glyco_hydro_92"/>
</dbReference>
<dbReference type="NCBIfam" id="TIGR01180">
    <property type="entry name" value="aman2_put"/>
    <property type="match status" value="1"/>
</dbReference>
<dbReference type="Gene3D" id="1.20.1050.60">
    <property type="entry name" value="alpha-1,2-mannosidase"/>
    <property type="match status" value="1"/>
</dbReference>
<dbReference type="InterPro" id="IPR050883">
    <property type="entry name" value="PNGase"/>
</dbReference>
<dbReference type="Gene3D" id="1.20.1610.10">
    <property type="entry name" value="alpha-1,2-mannosidases domains"/>
    <property type="match status" value="1"/>
</dbReference>
<dbReference type="GO" id="GO:0005829">
    <property type="term" value="C:cytosol"/>
    <property type="evidence" value="ECO:0007669"/>
    <property type="project" value="TreeGrafter"/>
</dbReference>
<sequence>MDKLLTKLLLLLFVISSSVSLSAQQKQPVDYVDPLIGSHDSRWIMFPGPTMPFGMVKLSPDNQERGWKAGYDYAINNIAGFSHLHSWTMAGLLTVPANGELKIKPGTEKDPDRGYRSHFRHETEQAEPGYYSVVLDDYDVKAELTTTMRTGFHRYTFPESDSSRILIDLLTPSEYNYEIGYTNITKVSDNEIEGVSYQQSLRKANYNEYVLNFVIRFNKPFKSMNGWVKEEIYRNVEQVSSGFGHKDVGTFLEFETEEGEQIMMQTGISLVSVEQARLNLETELDHYDWDFEQVRADNKQTWNDLLSVIEVEGGSEENTTKFYTNLYRAYAGRTTWTDVNGKYMDMYEKVQQIDPDMPVYGSDGFWITFWNLNQLWSLATPDIANNWVNSMLEIYDKGGWLPKGPTGIEYSGIMVASHQISLLTNAYHKGIRNYDVGKMYEAIHKLQTVPGHPYEAGGYVGNRNLEEYIAHGYVPDEDGPVSNTLEYAYDDWTVAQMAKALGKEKDYKEFTKRAFNYKNVFDSEVGYMRRKYANGDWVENFSPFGDVTFLGSGWVEGNAWQFTYFVPHDVNGLIGLLGKDEFNDRLQKGFEESAPHKFNSEHLGDNSLHGMGVLPINHGNQPNMQAAYLFNYSGKPWLTQYWSREIMDNYYGTTPEGGWLGDEDQGQMGAWFVMSAMGLFQMDGGASVNPVYELGSPLFEKITIHLDEAYYPGGTFVIKANGTSKENRYIQSAKLDGKLLSKPWFYHKDLVDGGMLELEMGPDPNTNWGSRAEDAPPSLSTTLTEAEIDSIMAYDRQAEELAEWNRAVKAYYYHKKEHFENLPNTPDEILFLGDSITDNAEWAELFGNNPDIKNRGIGGDDTDGVLERLGEVTESQPDKVFIMIGTNDLAYGKSKEYVVDNYRKILDRIMSDSPDTEIYLQSVLPVDDQVHFTRPNADIEYINGQLQSISKELGLIYIDLASQFRKDGKMDPAYSIDGLHLNGEGYEVWKEEILRYVEE</sequence>
<feature type="domain" description="Glycosyl hydrolase family 92 N-terminal" evidence="4">
    <location>
        <begin position="31"/>
        <end position="269"/>
    </location>
</feature>
<dbReference type="InterPro" id="IPR005887">
    <property type="entry name" value="GH92_a_mannosidase_put"/>
</dbReference>
<dbReference type="RefSeq" id="WP_142455499.1">
    <property type="nucleotide sequence ID" value="NZ_FXTP01000014.1"/>
</dbReference>
<reference evidence="5 6" key="1">
    <citation type="submission" date="2017-05" db="EMBL/GenBank/DDBJ databases">
        <authorList>
            <person name="Varghese N."/>
            <person name="Submissions S."/>
        </authorList>
    </citation>
    <scope>NUCLEOTIDE SEQUENCE [LARGE SCALE GENOMIC DNA]</scope>
    <source>
        <strain evidence="5 6">DSM 21985</strain>
    </source>
</reference>
<dbReference type="EMBL" id="FXTP01000014">
    <property type="protein sequence ID" value="SMO88979.1"/>
    <property type="molecule type" value="Genomic_DNA"/>
</dbReference>
<dbReference type="SUPFAM" id="SSF52266">
    <property type="entry name" value="SGNH hydrolase"/>
    <property type="match status" value="1"/>
</dbReference>
<dbReference type="InterPro" id="IPR041371">
    <property type="entry name" value="GH92_N"/>
</dbReference>
<dbReference type="InterPro" id="IPR036514">
    <property type="entry name" value="SGNH_hydro_sf"/>
</dbReference>
<dbReference type="AlphaFoldDB" id="A0A521EYJ5"/>
<dbReference type="Pfam" id="PF13472">
    <property type="entry name" value="Lipase_GDSL_2"/>
    <property type="match status" value="1"/>
</dbReference>
<proteinExistence type="predicted"/>
<keyword evidence="6" id="KW-1185">Reference proteome</keyword>
<dbReference type="Proteomes" id="UP000317557">
    <property type="component" value="Unassembled WGS sequence"/>
</dbReference>
<dbReference type="Gene3D" id="3.30.2080.10">
    <property type="entry name" value="GH92 mannosidase domain"/>
    <property type="match status" value="1"/>
</dbReference>
<evidence type="ECO:0000259" key="3">
    <source>
        <dbReference type="Pfam" id="PF13472"/>
    </source>
</evidence>
<evidence type="ECO:0000313" key="6">
    <source>
        <dbReference type="Proteomes" id="UP000317557"/>
    </source>
</evidence>
<evidence type="ECO:0000313" key="5">
    <source>
        <dbReference type="EMBL" id="SMO88979.1"/>
    </source>
</evidence>
<name>A0A521EYJ5_9BACT</name>
<protein>
    <submittedName>
        <fullName evidence="5">Alpha-1,2-mannosidase, putative</fullName>
    </submittedName>
</protein>
<dbReference type="Pfam" id="PF07971">
    <property type="entry name" value="Glyco_hydro_92"/>
    <property type="match status" value="1"/>
</dbReference>
<dbReference type="GO" id="GO:0030246">
    <property type="term" value="F:carbohydrate binding"/>
    <property type="evidence" value="ECO:0007669"/>
    <property type="project" value="InterPro"/>
</dbReference>
<feature type="chain" id="PRO_5021800466" evidence="1">
    <location>
        <begin position="24"/>
        <end position="999"/>
    </location>
</feature>
<dbReference type="FunFam" id="3.30.2080.10:FF:000001">
    <property type="entry name" value="Alpha-1,2-mannosidase subfamily"/>
    <property type="match status" value="1"/>
</dbReference>
<dbReference type="Gene3D" id="3.40.50.1110">
    <property type="entry name" value="SGNH hydrolase"/>
    <property type="match status" value="1"/>
</dbReference>
<gene>
    <name evidence="5" type="ORF">SAMN06265219_11441</name>
</gene>
<dbReference type="GO" id="GO:0005975">
    <property type="term" value="P:carbohydrate metabolic process"/>
    <property type="evidence" value="ECO:0007669"/>
    <property type="project" value="InterPro"/>
</dbReference>
<dbReference type="PANTHER" id="PTHR12143:SF39">
    <property type="entry name" value="SECRETED PROTEIN"/>
    <property type="match status" value="1"/>
</dbReference>
<organism evidence="5 6">
    <name type="scientific">Gracilimonas mengyeensis</name>
    <dbReference type="NCBI Taxonomy" id="1302730"/>
    <lineage>
        <taxon>Bacteria</taxon>
        <taxon>Pseudomonadati</taxon>
        <taxon>Balneolota</taxon>
        <taxon>Balneolia</taxon>
        <taxon>Balneolales</taxon>
        <taxon>Balneolaceae</taxon>
        <taxon>Gracilimonas</taxon>
    </lineage>
</organism>
<evidence type="ECO:0000259" key="2">
    <source>
        <dbReference type="Pfam" id="PF07971"/>
    </source>
</evidence>
<dbReference type="Gene3D" id="2.70.98.10">
    <property type="match status" value="1"/>
</dbReference>
<feature type="domain" description="SGNH hydrolase-type esterase" evidence="3">
    <location>
        <begin position="831"/>
        <end position="988"/>
    </location>
</feature>